<dbReference type="Pfam" id="PF04928">
    <property type="entry name" value="PAP_central"/>
    <property type="match status" value="1"/>
</dbReference>
<dbReference type="GO" id="GO:0005524">
    <property type="term" value="F:ATP binding"/>
    <property type="evidence" value="ECO:0007669"/>
    <property type="project" value="UniProtKB-KW"/>
</dbReference>
<accession>A0A813QTL4</accession>
<evidence type="ECO:0000256" key="12">
    <source>
        <dbReference type="ARBA" id="ARBA00023242"/>
    </source>
</evidence>
<evidence type="ECO:0000313" key="18">
    <source>
        <dbReference type="EMBL" id="CAF0772218.1"/>
    </source>
</evidence>
<dbReference type="Gene3D" id="3.30.70.590">
    <property type="entry name" value="Poly(A) polymerase predicted RNA binding domain"/>
    <property type="match status" value="1"/>
</dbReference>
<organism evidence="18 20">
    <name type="scientific">Didymodactylos carnosus</name>
    <dbReference type="NCBI Taxonomy" id="1234261"/>
    <lineage>
        <taxon>Eukaryota</taxon>
        <taxon>Metazoa</taxon>
        <taxon>Spiralia</taxon>
        <taxon>Gnathifera</taxon>
        <taxon>Rotifera</taxon>
        <taxon>Eurotatoria</taxon>
        <taxon>Bdelloidea</taxon>
        <taxon>Philodinida</taxon>
        <taxon>Philodinidae</taxon>
        <taxon>Didymodactylos</taxon>
    </lineage>
</organism>
<dbReference type="InterPro" id="IPR007012">
    <property type="entry name" value="PolA_pol_cen_dom"/>
</dbReference>
<feature type="compositionally biased region" description="Polar residues" evidence="14">
    <location>
        <begin position="603"/>
        <end position="616"/>
    </location>
</feature>
<feature type="compositionally biased region" description="Polar residues" evidence="14">
    <location>
        <begin position="767"/>
        <end position="791"/>
    </location>
</feature>
<evidence type="ECO:0000256" key="10">
    <source>
        <dbReference type="ARBA" id="ARBA00022840"/>
    </source>
</evidence>
<dbReference type="FunFam" id="3.30.460.10:FF:000002">
    <property type="entry name" value="Poly(A) polymerase alpha, putative"/>
    <property type="match status" value="1"/>
</dbReference>
<evidence type="ECO:0000256" key="11">
    <source>
        <dbReference type="ARBA" id="ARBA00022842"/>
    </source>
</evidence>
<evidence type="ECO:0000256" key="13">
    <source>
        <dbReference type="ARBA" id="ARBA00048830"/>
    </source>
</evidence>
<sequence>MCAYFLTIMSSSQQQLPVRSYGVTEPISLRGPDPNDYELTRKLEETLKDCGYFESDIESSHRIRVMTEINALVEEWIRSASLTKNISPEIANTVGGRVCTFGSYRLGVHSKGGDIDTLLIAPRHIERIDFFQSFAEKLRRLPVVRDFRCVEDAYVPVIKMTYDGIELDMLFARLSEASISNSLDLKDDQILRNLDPRCARSLNGCRVTDEILDLVPNREIFRATLRAIKLWAKRNGLYSNALGFFGGVTWAMLVARVCQLYPNAVAGKFEYNIWAWSLFKDARLGFPIWDPTSNVADRYHLMPIITPAYPQQNSTHNVSLSTQKIIVSEIQRGLKTVTDIMNNKLEWKELFIGLDFFQRYKHYIILLLSAPDQSQFLEWSGLVEAKIRILITHLERNPYIDIAHVCSEQFKPSESVFEQSKQQQASSNHTSTPAVTDAATMAEDAGKSPSSVPSVTNFTRMWVVGLQFKNVDRVQLDLTDEIRSFTTVVYKAANSSLMSRDNIILDARYIRKRDLHTVLPHGILKPSNSKTKLKNVSLPHEINDTTATAKIDGPRTQSPCSSPLQPPPLTTIPSVEMNGSSGSPAPDDTHTKVQDQEPCKVQSPKTDSTPLSTPITMRQPISIPLSTAMSVSTNTTTPITTRQVIHNDITMSEDLQDDQQTISHDISSSDNKKRKLSLIEDDEHVTPSNDDKAAWTSDASNHLTKKTMKEQQSILENGHVVTNKIVGQPSMYPSPHRTFISQNSNDSSGENQPSISSTIQRQRSQTDSMSPRTATFTSTNMTNDESTLISRQQRHIDLGTESDNNNYRRNSLPLISTTPVRSPPHDMCDDDEIHGKQKLNTRTILNNHTLAIKLNTKT</sequence>
<dbReference type="GO" id="GO:0005634">
    <property type="term" value="C:nucleus"/>
    <property type="evidence" value="ECO:0007669"/>
    <property type="project" value="UniProtKB-SubCell"/>
</dbReference>
<name>A0A813QTL4_9BILA</name>
<dbReference type="Pfam" id="PF04926">
    <property type="entry name" value="PAP_RNA-bind"/>
    <property type="match status" value="1"/>
</dbReference>
<evidence type="ECO:0000256" key="1">
    <source>
        <dbReference type="ARBA" id="ARBA00001936"/>
    </source>
</evidence>
<feature type="compositionally biased region" description="Low complexity" evidence="14">
    <location>
        <begin position="752"/>
        <end position="766"/>
    </location>
</feature>
<feature type="region of interest" description="Disordered" evidence="14">
    <location>
        <begin position="547"/>
        <end position="616"/>
    </location>
</feature>
<dbReference type="Gene3D" id="1.10.1410.10">
    <property type="match status" value="1"/>
</dbReference>
<comment type="cofactor">
    <cofactor evidence="2">
        <name>Mg(2+)</name>
        <dbReference type="ChEBI" id="CHEBI:18420"/>
    </cofactor>
</comment>
<evidence type="ECO:0000256" key="6">
    <source>
        <dbReference type="ARBA" id="ARBA00022664"/>
    </source>
</evidence>
<evidence type="ECO:0000256" key="8">
    <source>
        <dbReference type="ARBA" id="ARBA00022723"/>
    </source>
</evidence>
<feature type="domain" description="Poly(A) polymerase nucleotidyltransferase" evidence="17">
    <location>
        <begin position="22"/>
        <end position="215"/>
    </location>
</feature>
<feature type="compositionally biased region" description="Polar residues" evidence="14">
    <location>
        <begin position="739"/>
        <end position="751"/>
    </location>
</feature>
<dbReference type="SUPFAM" id="SSF81301">
    <property type="entry name" value="Nucleotidyltransferase"/>
    <property type="match status" value="1"/>
</dbReference>
<evidence type="ECO:0000259" key="17">
    <source>
        <dbReference type="Pfam" id="PF20750"/>
    </source>
</evidence>
<dbReference type="GO" id="GO:0031123">
    <property type="term" value="P:RNA 3'-end processing"/>
    <property type="evidence" value="ECO:0007669"/>
    <property type="project" value="InterPro"/>
</dbReference>
<evidence type="ECO:0000259" key="15">
    <source>
        <dbReference type="Pfam" id="PF04926"/>
    </source>
</evidence>
<dbReference type="PANTHER" id="PTHR10682">
    <property type="entry name" value="POLY A POLYMERASE"/>
    <property type="match status" value="1"/>
</dbReference>
<dbReference type="Gene3D" id="3.30.460.10">
    <property type="entry name" value="Beta Polymerase, domain 2"/>
    <property type="match status" value="1"/>
</dbReference>
<keyword evidence="20" id="KW-1185">Reference proteome</keyword>
<dbReference type="GO" id="GO:0006397">
    <property type="term" value="P:mRNA processing"/>
    <property type="evidence" value="ECO:0007669"/>
    <property type="project" value="UniProtKB-KW"/>
</dbReference>
<dbReference type="PANTHER" id="PTHR10682:SF10">
    <property type="entry name" value="POLYNUCLEOTIDE ADENYLYLTRANSFERASE"/>
    <property type="match status" value="1"/>
</dbReference>
<dbReference type="OrthoDB" id="412748at2759"/>
<comment type="catalytic activity">
    <reaction evidence="13">
        <text>RNA(n) + ATP = RNA(n)-3'-adenine ribonucleotide + diphosphate</text>
        <dbReference type="Rhea" id="RHEA:11332"/>
        <dbReference type="Rhea" id="RHEA-COMP:14527"/>
        <dbReference type="Rhea" id="RHEA-COMP:17347"/>
        <dbReference type="ChEBI" id="CHEBI:30616"/>
        <dbReference type="ChEBI" id="CHEBI:33019"/>
        <dbReference type="ChEBI" id="CHEBI:140395"/>
        <dbReference type="ChEBI" id="CHEBI:173115"/>
        <dbReference type="EC" id="2.7.7.19"/>
    </reaction>
</comment>
<feature type="compositionally biased region" description="Polar residues" evidence="14">
    <location>
        <begin position="801"/>
        <end position="820"/>
    </location>
</feature>
<comment type="similarity">
    <text evidence="4">Belongs to the poly(A) polymerase family.</text>
</comment>
<dbReference type="InterPro" id="IPR011068">
    <property type="entry name" value="NuclTrfase_I-like_C"/>
</dbReference>
<feature type="compositionally biased region" description="Basic and acidic residues" evidence="14">
    <location>
        <begin position="587"/>
        <end position="598"/>
    </location>
</feature>
<proteinExistence type="inferred from homology"/>
<dbReference type="InterPro" id="IPR048840">
    <property type="entry name" value="PolA_pol_NTPase"/>
</dbReference>
<dbReference type="GO" id="GO:0046872">
    <property type="term" value="F:metal ion binding"/>
    <property type="evidence" value="ECO:0007669"/>
    <property type="project" value="UniProtKB-KW"/>
</dbReference>
<feature type="domain" description="Poly(A) polymerase RNA-binding" evidence="15">
    <location>
        <begin position="355"/>
        <end position="519"/>
    </location>
</feature>
<evidence type="ECO:0000256" key="3">
    <source>
        <dbReference type="ARBA" id="ARBA00004123"/>
    </source>
</evidence>
<evidence type="ECO:0000313" key="20">
    <source>
        <dbReference type="Proteomes" id="UP000663829"/>
    </source>
</evidence>
<dbReference type="Proteomes" id="UP000663829">
    <property type="component" value="Unassembled WGS sequence"/>
</dbReference>
<evidence type="ECO:0000256" key="7">
    <source>
        <dbReference type="ARBA" id="ARBA00022679"/>
    </source>
</evidence>
<dbReference type="InterPro" id="IPR007010">
    <property type="entry name" value="PolA_pol_RNA-bd_dom"/>
</dbReference>
<dbReference type="InterPro" id="IPR043519">
    <property type="entry name" value="NT_sf"/>
</dbReference>
<dbReference type="Proteomes" id="UP000681722">
    <property type="component" value="Unassembled WGS sequence"/>
</dbReference>
<evidence type="ECO:0000256" key="5">
    <source>
        <dbReference type="ARBA" id="ARBA00012388"/>
    </source>
</evidence>
<dbReference type="Pfam" id="PF20750">
    <property type="entry name" value="PAP_NTPase"/>
    <property type="match status" value="1"/>
</dbReference>
<dbReference type="AlphaFoldDB" id="A0A813QTL4"/>
<feature type="compositionally biased region" description="Polar residues" evidence="14">
    <location>
        <begin position="658"/>
        <end position="669"/>
    </location>
</feature>
<comment type="cofactor">
    <cofactor evidence="1">
        <name>Mn(2+)</name>
        <dbReference type="ChEBI" id="CHEBI:29035"/>
    </cofactor>
</comment>
<gene>
    <name evidence="18" type="ORF">GPM918_LOCUS1990</name>
    <name evidence="19" type="ORF">SRO942_LOCUS1990</name>
</gene>
<feature type="region of interest" description="Disordered" evidence="14">
    <location>
        <begin position="655"/>
        <end position="674"/>
    </location>
</feature>
<keyword evidence="11" id="KW-0460">Magnesium</keyword>
<dbReference type="EMBL" id="CAJOBC010000206">
    <property type="protein sequence ID" value="CAF3554432.1"/>
    <property type="molecule type" value="Genomic_DNA"/>
</dbReference>
<dbReference type="CDD" id="cd05402">
    <property type="entry name" value="NT_PAP_TUTase"/>
    <property type="match status" value="1"/>
</dbReference>
<reference evidence="18" key="1">
    <citation type="submission" date="2021-02" db="EMBL/GenBank/DDBJ databases">
        <authorList>
            <person name="Nowell W R."/>
        </authorList>
    </citation>
    <scope>NUCLEOTIDE SEQUENCE</scope>
</reference>
<keyword evidence="7" id="KW-0808">Transferase</keyword>
<evidence type="ECO:0000256" key="2">
    <source>
        <dbReference type="ARBA" id="ARBA00001946"/>
    </source>
</evidence>
<evidence type="ECO:0000313" key="19">
    <source>
        <dbReference type="EMBL" id="CAF3554432.1"/>
    </source>
</evidence>
<keyword evidence="8" id="KW-0479">Metal-binding</keyword>
<evidence type="ECO:0000256" key="4">
    <source>
        <dbReference type="ARBA" id="ARBA00010912"/>
    </source>
</evidence>
<dbReference type="SUPFAM" id="SSF55003">
    <property type="entry name" value="PAP/Archaeal CCA-adding enzyme, C-terminal domain"/>
    <property type="match status" value="1"/>
</dbReference>
<evidence type="ECO:0000256" key="9">
    <source>
        <dbReference type="ARBA" id="ARBA00022741"/>
    </source>
</evidence>
<keyword evidence="6" id="KW-0507">mRNA processing</keyword>
<evidence type="ECO:0000259" key="16">
    <source>
        <dbReference type="Pfam" id="PF04928"/>
    </source>
</evidence>
<evidence type="ECO:0000256" key="14">
    <source>
        <dbReference type="SAM" id="MobiDB-lite"/>
    </source>
</evidence>
<comment type="caution">
    <text evidence="18">The sequence shown here is derived from an EMBL/GenBank/DDBJ whole genome shotgun (WGS) entry which is preliminary data.</text>
</comment>
<feature type="region of interest" description="Disordered" evidence="14">
    <location>
        <begin position="726"/>
        <end position="824"/>
    </location>
</feature>
<dbReference type="GO" id="GO:1990817">
    <property type="term" value="F:poly(A) RNA polymerase activity"/>
    <property type="evidence" value="ECO:0007669"/>
    <property type="project" value="UniProtKB-EC"/>
</dbReference>
<keyword evidence="10" id="KW-0067">ATP-binding</keyword>
<feature type="domain" description="Poly(A) polymerase central" evidence="16">
    <location>
        <begin position="221"/>
        <end position="351"/>
    </location>
</feature>
<dbReference type="GO" id="GO:0003723">
    <property type="term" value="F:RNA binding"/>
    <property type="evidence" value="ECO:0007669"/>
    <property type="project" value="InterPro"/>
</dbReference>
<protein>
    <recommendedName>
        <fullName evidence="5">polynucleotide adenylyltransferase</fullName>
        <ecNumber evidence="5">2.7.7.19</ecNumber>
    </recommendedName>
</protein>
<keyword evidence="9" id="KW-0547">Nucleotide-binding</keyword>
<comment type="subcellular location">
    <subcellularLocation>
        <location evidence="3">Nucleus</location>
    </subcellularLocation>
</comment>
<dbReference type="FunFam" id="1.10.1410.10:FF:000001">
    <property type="entry name" value="Putative poly(A) polymerase gamma"/>
    <property type="match status" value="1"/>
</dbReference>
<dbReference type="EMBL" id="CAJNOQ010000206">
    <property type="protein sequence ID" value="CAF0772218.1"/>
    <property type="molecule type" value="Genomic_DNA"/>
</dbReference>
<keyword evidence="12" id="KW-0539">Nucleus</keyword>
<dbReference type="SUPFAM" id="SSF81631">
    <property type="entry name" value="PAP/OAS1 substrate-binding domain"/>
    <property type="match status" value="1"/>
</dbReference>
<dbReference type="EC" id="2.7.7.19" evidence="5"/>